<feature type="transmembrane region" description="Helical" evidence="8">
    <location>
        <begin position="143"/>
        <end position="161"/>
    </location>
</feature>
<evidence type="ECO:0000256" key="3">
    <source>
        <dbReference type="ARBA" id="ARBA00022676"/>
    </source>
</evidence>
<evidence type="ECO:0000256" key="1">
    <source>
        <dbReference type="ARBA" id="ARBA00004651"/>
    </source>
</evidence>
<accession>A0A9D6LQD4</accession>
<evidence type="ECO:0000256" key="4">
    <source>
        <dbReference type="ARBA" id="ARBA00022679"/>
    </source>
</evidence>
<evidence type="ECO:0000313" key="10">
    <source>
        <dbReference type="Proteomes" id="UP000808388"/>
    </source>
</evidence>
<dbReference type="PANTHER" id="PTHR33908:SF3">
    <property type="entry name" value="UNDECAPRENYL PHOSPHATE-ALPHA-4-AMINO-4-DEOXY-L-ARABINOSE ARABINOSYL TRANSFERASE"/>
    <property type="match status" value="1"/>
</dbReference>
<evidence type="ECO:0000256" key="5">
    <source>
        <dbReference type="ARBA" id="ARBA00022692"/>
    </source>
</evidence>
<organism evidence="9 10">
    <name type="scientific">Candidatus Sungiibacteriota bacterium</name>
    <dbReference type="NCBI Taxonomy" id="2750080"/>
    <lineage>
        <taxon>Bacteria</taxon>
        <taxon>Candidatus Sungiibacteriota</taxon>
    </lineage>
</organism>
<feature type="transmembrane region" description="Helical" evidence="8">
    <location>
        <begin position="209"/>
        <end position="231"/>
    </location>
</feature>
<name>A0A9D6LQD4_9BACT</name>
<comment type="subcellular location">
    <subcellularLocation>
        <location evidence="1">Cell membrane</location>
        <topology evidence="1">Multi-pass membrane protein</topology>
    </subcellularLocation>
</comment>
<dbReference type="PANTHER" id="PTHR33908">
    <property type="entry name" value="MANNOSYLTRANSFERASE YKCB-RELATED"/>
    <property type="match status" value="1"/>
</dbReference>
<comment type="caution">
    <text evidence="9">The sequence shown here is derived from an EMBL/GenBank/DDBJ whole genome shotgun (WGS) entry which is preliminary data.</text>
</comment>
<dbReference type="AlphaFoldDB" id="A0A9D6LQD4"/>
<feature type="transmembrane region" description="Helical" evidence="8">
    <location>
        <begin position="337"/>
        <end position="354"/>
    </location>
</feature>
<sequence length="482" mass="54396">MKRIEFWALVLVVLVAIFFRFYHFESTPPGLYPDEAMNGNNALEAIKTGPLAGGFKVFYPENNGREGLMMNLQALSLMVTGLSEPWALRLPSPIFGVLTVLGFFFLLLELGGSAKLKSPLILAFSGSFFLAVSYWHITFSRLGFRAIMAPLFLIFALYFFLVSLRKNSFRYSLAAGLMLGLGAYTYIAFRIMPFLFLVFVPYFWRRRGFWHLAFGLYLSALIVAIPLLYYFGTHPADFLGRTTQVSIFHSPTPARDLAKNIVLTLGMFNVRGDGNWRHNYSGRPELFWPVGLLFLLGIGIAVKRRNIFGWTMTLMFLLALLPVVISNEGLPHALRSILLIPPAFGFAASGALWLCEYIKLRLTARHLAIVSVLILLGISAYTFKSYFLDWASRPEVADAYAADYVALGRQLDSLPDNVDKYIVVQARGVEVRGIPMPAQTVMFITDTFLPVDQARRHFHYLLPNQYEALKPSLNTGLIFFIR</sequence>
<evidence type="ECO:0000256" key="7">
    <source>
        <dbReference type="ARBA" id="ARBA00023136"/>
    </source>
</evidence>
<dbReference type="EMBL" id="JACQCQ010000013">
    <property type="protein sequence ID" value="MBI3627808.1"/>
    <property type="molecule type" value="Genomic_DNA"/>
</dbReference>
<dbReference type="GO" id="GO:0010041">
    <property type="term" value="P:response to iron(III) ion"/>
    <property type="evidence" value="ECO:0007669"/>
    <property type="project" value="TreeGrafter"/>
</dbReference>
<gene>
    <name evidence="9" type="ORF">HY220_03665</name>
</gene>
<dbReference type="Proteomes" id="UP000808388">
    <property type="component" value="Unassembled WGS sequence"/>
</dbReference>
<dbReference type="GO" id="GO:0005886">
    <property type="term" value="C:plasma membrane"/>
    <property type="evidence" value="ECO:0007669"/>
    <property type="project" value="UniProtKB-SubCell"/>
</dbReference>
<evidence type="ECO:0000313" key="9">
    <source>
        <dbReference type="EMBL" id="MBI3627808.1"/>
    </source>
</evidence>
<evidence type="ECO:0000256" key="6">
    <source>
        <dbReference type="ARBA" id="ARBA00022989"/>
    </source>
</evidence>
<dbReference type="GO" id="GO:0009103">
    <property type="term" value="P:lipopolysaccharide biosynthetic process"/>
    <property type="evidence" value="ECO:0007669"/>
    <property type="project" value="UniProtKB-ARBA"/>
</dbReference>
<keyword evidence="7 8" id="KW-0472">Membrane</keyword>
<feature type="transmembrane region" description="Helical" evidence="8">
    <location>
        <begin position="286"/>
        <end position="302"/>
    </location>
</feature>
<protein>
    <submittedName>
        <fullName evidence="9">Glycosyltransferase family 39 protein</fullName>
    </submittedName>
</protein>
<evidence type="ECO:0000256" key="8">
    <source>
        <dbReference type="SAM" id="Phobius"/>
    </source>
</evidence>
<proteinExistence type="predicted"/>
<dbReference type="GO" id="GO:0016763">
    <property type="term" value="F:pentosyltransferase activity"/>
    <property type="evidence" value="ECO:0007669"/>
    <property type="project" value="TreeGrafter"/>
</dbReference>
<keyword evidence="5 8" id="KW-0812">Transmembrane</keyword>
<feature type="transmembrane region" description="Helical" evidence="8">
    <location>
        <begin position="173"/>
        <end position="203"/>
    </location>
</feature>
<dbReference type="InterPro" id="IPR050297">
    <property type="entry name" value="LipidA_mod_glycosyltrf_83"/>
</dbReference>
<keyword evidence="3" id="KW-0328">Glycosyltransferase</keyword>
<keyword evidence="2" id="KW-1003">Cell membrane</keyword>
<feature type="transmembrane region" description="Helical" evidence="8">
    <location>
        <begin position="86"/>
        <end position="108"/>
    </location>
</feature>
<keyword evidence="4" id="KW-0808">Transferase</keyword>
<reference evidence="9" key="1">
    <citation type="submission" date="2020-07" db="EMBL/GenBank/DDBJ databases">
        <title>Huge and variable diversity of episymbiotic CPR bacteria and DPANN archaea in groundwater ecosystems.</title>
        <authorList>
            <person name="He C.Y."/>
            <person name="Keren R."/>
            <person name="Whittaker M."/>
            <person name="Farag I.F."/>
            <person name="Doudna J."/>
            <person name="Cate J.H.D."/>
            <person name="Banfield J.F."/>
        </authorList>
    </citation>
    <scope>NUCLEOTIDE SEQUENCE</scope>
    <source>
        <strain evidence="9">NC_groundwater_972_Pr1_S-0.2um_49_27</strain>
    </source>
</reference>
<feature type="transmembrane region" description="Helical" evidence="8">
    <location>
        <begin position="120"/>
        <end position="137"/>
    </location>
</feature>
<feature type="transmembrane region" description="Helical" evidence="8">
    <location>
        <begin position="7"/>
        <end position="24"/>
    </location>
</feature>
<keyword evidence="6 8" id="KW-1133">Transmembrane helix</keyword>
<evidence type="ECO:0000256" key="2">
    <source>
        <dbReference type="ARBA" id="ARBA00022475"/>
    </source>
</evidence>
<feature type="transmembrane region" description="Helical" evidence="8">
    <location>
        <begin position="308"/>
        <end position="325"/>
    </location>
</feature>
<feature type="transmembrane region" description="Helical" evidence="8">
    <location>
        <begin position="366"/>
        <end position="383"/>
    </location>
</feature>